<feature type="transmembrane region" description="Helical" evidence="1">
    <location>
        <begin position="171"/>
        <end position="193"/>
    </location>
</feature>
<reference evidence="2" key="1">
    <citation type="submission" date="2016-10" db="EMBL/GenBank/DDBJ databases">
        <authorList>
            <person name="de Groot N.N."/>
        </authorList>
    </citation>
    <scope>NUCLEOTIDE SEQUENCE</scope>
</reference>
<sequence>MKKSKVWAFALLTFIFQTLLYSNNILKNDFITYKAGLLINEISNEAKDKLDINIYTISSNEMLKPRSNLFEYLKSYENNMSKPYIAVIFIPRAKRVGVIPSSSELIKMYNSSEVKSAMIDVVASVDKNSLEDKYNIALVQGVSELADEIAKFKNIKMEKTIPNDTKNVISIFRYIVYVGTLLVLWIFLIQPFIRRRKHGK</sequence>
<evidence type="ECO:0000313" key="2">
    <source>
        <dbReference type="EMBL" id="SHO80221.1"/>
    </source>
</evidence>
<keyword evidence="1" id="KW-0472">Membrane</keyword>
<dbReference type="EMBL" id="FRYL01000001">
    <property type="protein sequence ID" value="SHO80221.1"/>
    <property type="molecule type" value="Genomic_DNA"/>
</dbReference>
<dbReference type="AlphaFoldDB" id="A0A1W1EH83"/>
<gene>
    <name evidence="2" type="ORF">MNB_SV-15-1475</name>
</gene>
<proteinExistence type="predicted"/>
<name>A0A1W1EH83_9ZZZZ</name>
<accession>A0A1W1EH83</accession>
<organism evidence="2">
    <name type="scientific">hydrothermal vent metagenome</name>
    <dbReference type="NCBI Taxonomy" id="652676"/>
    <lineage>
        <taxon>unclassified sequences</taxon>
        <taxon>metagenomes</taxon>
        <taxon>ecological metagenomes</taxon>
    </lineage>
</organism>
<keyword evidence="1" id="KW-0812">Transmembrane</keyword>
<keyword evidence="1" id="KW-1133">Transmembrane helix</keyword>
<evidence type="ECO:0000256" key="1">
    <source>
        <dbReference type="SAM" id="Phobius"/>
    </source>
</evidence>
<protein>
    <submittedName>
        <fullName evidence="2">Membrane protein</fullName>
    </submittedName>
</protein>